<feature type="transmembrane region" description="Helical" evidence="1">
    <location>
        <begin position="148"/>
        <end position="165"/>
    </location>
</feature>
<accession>A0A366K904</accession>
<dbReference type="RefSeq" id="WP_113859833.1">
    <property type="nucleotide sequence ID" value="NZ_PDCG01000002.1"/>
</dbReference>
<organism evidence="2 3">
    <name type="scientific">Bifidobacterium aemilianum</name>
    <dbReference type="NCBI Taxonomy" id="2493120"/>
    <lineage>
        <taxon>Bacteria</taxon>
        <taxon>Bacillati</taxon>
        <taxon>Actinomycetota</taxon>
        <taxon>Actinomycetes</taxon>
        <taxon>Bifidobacteriales</taxon>
        <taxon>Bifidobacteriaceae</taxon>
        <taxon>Bifidobacterium</taxon>
    </lineage>
</organism>
<dbReference type="EMBL" id="PDCG01000002">
    <property type="protein sequence ID" value="RBP98149.1"/>
    <property type="molecule type" value="Genomic_DNA"/>
</dbReference>
<keyword evidence="3" id="KW-1185">Reference proteome</keyword>
<comment type="caution">
    <text evidence="2">The sequence shown here is derived from an EMBL/GenBank/DDBJ whole genome shotgun (WGS) entry which is preliminary data.</text>
</comment>
<gene>
    <name evidence="2" type="ORF">CRD60_03100</name>
</gene>
<evidence type="ECO:0000313" key="3">
    <source>
        <dbReference type="Proteomes" id="UP000252530"/>
    </source>
</evidence>
<keyword evidence="1" id="KW-0812">Transmembrane</keyword>
<proteinExistence type="predicted"/>
<dbReference type="Proteomes" id="UP000252530">
    <property type="component" value="Unassembled WGS sequence"/>
</dbReference>
<keyword evidence="1" id="KW-0472">Membrane</keyword>
<protein>
    <submittedName>
        <fullName evidence="2">Uncharacterized protein</fullName>
    </submittedName>
</protein>
<keyword evidence="1" id="KW-1133">Transmembrane helix</keyword>
<reference evidence="2 3" key="1">
    <citation type="submission" date="2017-10" db="EMBL/GenBank/DDBJ databases">
        <title>Bifidobacterium xylocopum sp. nov. and Bifidobacterium aemilianum sp. nov., from the carpenter bee (Xylocopa violacea) digestive tract.</title>
        <authorList>
            <person name="Alberoni D."/>
            <person name="Baffoni L."/>
            <person name="Di Gioia D."/>
            <person name="Gaggia F."/>
            <person name="Biavati B."/>
        </authorList>
    </citation>
    <scope>NUCLEOTIDE SEQUENCE [LARGE SCALE GENOMIC DNA]</scope>
    <source>
        <strain evidence="2 3">XV10</strain>
    </source>
</reference>
<feature type="transmembrane region" description="Helical" evidence="1">
    <location>
        <begin position="172"/>
        <end position="193"/>
    </location>
</feature>
<feature type="transmembrane region" description="Helical" evidence="1">
    <location>
        <begin position="51"/>
        <end position="72"/>
    </location>
</feature>
<feature type="transmembrane region" description="Helical" evidence="1">
    <location>
        <begin position="199"/>
        <end position="218"/>
    </location>
</feature>
<name>A0A366K904_9BIFI</name>
<dbReference type="OrthoDB" id="3240366at2"/>
<feature type="transmembrane region" description="Helical" evidence="1">
    <location>
        <begin position="78"/>
        <end position="101"/>
    </location>
</feature>
<evidence type="ECO:0000313" key="2">
    <source>
        <dbReference type="EMBL" id="RBP98149.1"/>
    </source>
</evidence>
<feature type="transmembrane region" description="Helical" evidence="1">
    <location>
        <begin position="122"/>
        <end position="142"/>
    </location>
</feature>
<dbReference type="AlphaFoldDB" id="A0A366K904"/>
<evidence type="ECO:0000256" key="1">
    <source>
        <dbReference type="SAM" id="Phobius"/>
    </source>
</evidence>
<sequence>MSDKTSQLPAHRAQSDQAEAEAIENPAQALGLVNEQNRRVSSMLASGSQRICLVWGLVWMVAYLTLAVSSLLNHAVPSLWAFLLYGLAIMVGVVLSIVLGVRTGSGFRGESNIRGTAFGWSWILAFIFGMSMCTVMVTHFGLQDWQISMLYNSVAVLIVGIQYMAGSSLGSFDLPMFLCVVFMLLLCVVTLFLAGTVGYLVMALLGGGCFLALALLTYRANRVRGVRGDEHVV</sequence>